<protein>
    <submittedName>
        <fullName evidence="10">Uncharacterized protein</fullName>
    </submittedName>
</protein>
<feature type="chain" id="PRO_5035281136" evidence="7">
    <location>
        <begin position="23"/>
        <end position="635"/>
    </location>
</feature>
<keyword evidence="4 6" id="KW-0378">Hydrolase</keyword>
<reference evidence="10" key="1">
    <citation type="journal article" date="2014" name="Int. J. Syst. Evol. Microbiol.">
        <title>Complete genome sequence of Corynebacterium casei LMG S-19264T (=DSM 44701T), isolated from a smear-ripened cheese.</title>
        <authorList>
            <consortium name="US DOE Joint Genome Institute (JGI-PGF)"/>
            <person name="Walter F."/>
            <person name="Albersmeier A."/>
            <person name="Kalinowski J."/>
            <person name="Ruckert C."/>
        </authorList>
    </citation>
    <scope>NUCLEOTIDE SEQUENCE</scope>
    <source>
        <strain evidence="10">CGMCC 1.12924</strain>
    </source>
</reference>
<feature type="active site" description="Charge relay system" evidence="6">
    <location>
        <position position="349"/>
    </location>
</feature>
<evidence type="ECO:0000256" key="4">
    <source>
        <dbReference type="ARBA" id="ARBA00022801"/>
    </source>
</evidence>
<feature type="domain" description="Secretion system C-terminal sorting" evidence="9">
    <location>
        <begin position="565"/>
        <end position="633"/>
    </location>
</feature>
<dbReference type="CDD" id="cd04842">
    <property type="entry name" value="Peptidases_S8_Kp43_protease"/>
    <property type="match status" value="1"/>
</dbReference>
<dbReference type="RefSeq" id="WP_188442255.1">
    <property type="nucleotide sequence ID" value="NZ_BMGK01000008.1"/>
</dbReference>
<keyword evidence="5 6" id="KW-0720">Serine protease</keyword>
<dbReference type="NCBIfam" id="TIGR04183">
    <property type="entry name" value="Por_Secre_tail"/>
    <property type="match status" value="1"/>
</dbReference>
<dbReference type="PRINTS" id="PR00723">
    <property type="entry name" value="SUBTILISIN"/>
</dbReference>
<feature type="domain" description="Peptidase S8/S53" evidence="8">
    <location>
        <begin position="146"/>
        <end position="403"/>
    </location>
</feature>
<dbReference type="PROSITE" id="PS51892">
    <property type="entry name" value="SUBTILASE"/>
    <property type="match status" value="1"/>
</dbReference>
<feature type="signal peptide" evidence="7">
    <location>
        <begin position="1"/>
        <end position="22"/>
    </location>
</feature>
<evidence type="ECO:0000256" key="5">
    <source>
        <dbReference type="ARBA" id="ARBA00022825"/>
    </source>
</evidence>
<dbReference type="Gene3D" id="3.40.50.200">
    <property type="entry name" value="Peptidase S8/S53 domain"/>
    <property type="match status" value="1"/>
</dbReference>
<dbReference type="PANTHER" id="PTHR43399:SF4">
    <property type="entry name" value="CELL WALL-ASSOCIATED PROTEASE"/>
    <property type="match status" value="1"/>
</dbReference>
<dbReference type="InterPro" id="IPR000209">
    <property type="entry name" value="Peptidase_S8/S53_dom"/>
</dbReference>
<keyword evidence="11" id="KW-1185">Reference proteome</keyword>
<feature type="active site" description="Charge relay system" evidence="6">
    <location>
        <position position="157"/>
    </location>
</feature>
<dbReference type="EMBL" id="BMGK01000008">
    <property type="protein sequence ID" value="GGD97124.1"/>
    <property type="molecule type" value="Genomic_DNA"/>
</dbReference>
<evidence type="ECO:0000256" key="3">
    <source>
        <dbReference type="ARBA" id="ARBA00022729"/>
    </source>
</evidence>
<dbReference type="Pfam" id="PF00082">
    <property type="entry name" value="Peptidase_S8"/>
    <property type="match status" value="1"/>
</dbReference>
<sequence length="635" mass="68090">MKISSPFITGMLAIAISISAFAQTPSEREKIKSSLDLNKINQLKQEVEVDFEKKRAVALEIAQQKGWPESYETENGGVGYLVDVVDGEFPIYLQTTNLGAVITARANHVHTGGSSGLDLNGENMLAGVWDGGKVRESHQLLEGRAVHIDNATSFSSHATHVTGTVIGSEEFQNGTAKGMAPAAETINYAFNTGNVAAEVLAAINDHGLLVSNHSYGVPADGGSGSPLPVYLLGKYDNSARLWDQIQFASPYHLPVWAAGNDRGTAHNNQGDLGFDLLTGQSNSKNNLVVAATFQVLNYINANSVNMATFSSWGPTDDGRIKPDISAKGVNTFSSTASTDASYANFSGTSMAAPSVAGALLLLQQHYNNLNSEFMLASTLKGLVIHTADEAGSDPGPDYRFGWGLINTERAASVISNNGTSSTIMELTLNDGDGFEITGQAIPGERLVATIAWTDKQGNITSGQIEDDDTPMLINDLDIRATDENQDTFFPWILDHIEFTDPATTGDNYRDNVEKIEIDEASGTYTFNVSHKGSLDGGQQVMSLIISGMENVVLGTPSNEFAQTSIYPNPASSELNVKAITQISTIEIMNVLGQSMGVYDVESNSTKLDVAHLNSGTYFVRVTIDNASKVYKFIKR</sequence>
<comment type="caution">
    <text evidence="10">The sequence shown here is derived from an EMBL/GenBank/DDBJ whole genome shotgun (WGS) entry which is preliminary data.</text>
</comment>
<organism evidence="10 11">
    <name type="scientific">Planktosalinus lacus</name>
    <dbReference type="NCBI Taxonomy" id="1526573"/>
    <lineage>
        <taxon>Bacteria</taxon>
        <taxon>Pseudomonadati</taxon>
        <taxon>Bacteroidota</taxon>
        <taxon>Flavobacteriia</taxon>
        <taxon>Flavobacteriales</taxon>
        <taxon>Flavobacteriaceae</taxon>
        <taxon>Planktosalinus</taxon>
    </lineage>
</organism>
<dbReference type="InterPro" id="IPR051048">
    <property type="entry name" value="Peptidase_S8/S53_subtilisin"/>
</dbReference>
<dbReference type="GO" id="GO:0006508">
    <property type="term" value="P:proteolysis"/>
    <property type="evidence" value="ECO:0007669"/>
    <property type="project" value="UniProtKB-KW"/>
</dbReference>
<dbReference type="InterPro" id="IPR036852">
    <property type="entry name" value="Peptidase_S8/S53_dom_sf"/>
</dbReference>
<gene>
    <name evidence="10" type="ORF">GCM10011312_20830</name>
</gene>
<reference evidence="10" key="2">
    <citation type="submission" date="2020-09" db="EMBL/GenBank/DDBJ databases">
        <authorList>
            <person name="Sun Q."/>
            <person name="Zhou Y."/>
        </authorList>
    </citation>
    <scope>NUCLEOTIDE SEQUENCE</scope>
    <source>
        <strain evidence="10">CGMCC 1.12924</strain>
    </source>
</reference>
<dbReference type="GO" id="GO:0004252">
    <property type="term" value="F:serine-type endopeptidase activity"/>
    <property type="evidence" value="ECO:0007669"/>
    <property type="project" value="UniProtKB-UniRule"/>
</dbReference>
<proteinExistence type="inferred from homology"/>
<evidence type="ECO:0000313" key="11">
    <source>
        <dbReference type="Proteomes" id="UP000652231"/>
    </source>
</evidence>
<dbReference type="InterPro" id="IPR026444">
    <property type="entry name" value="Secre_tail"/>
</dbReference>
<dbReference type="PANTHER" id="PTHR43399">
    <property type="entry name" value="SUBTILISIN-RELATED"/>
    <property type="match status" value="1"/>
</dbReference>
<evidence type="ECO:0000256" key="7">
    <source>
        <dbReference type="SAM" id="SignalP"/>
    </source>
</evidence>
<evidence type="ECO:0000259" key="9">
    <source>
        <dbReference type="Pfam" id="PF18962"/>
    </source>
</evidence>
<evidence type="ECO:0000256" key="6">
    <source>
        <dbReference type="PROSITE-ProRule" id="PRU01240"/>
    </source>
</evidence>
<name>A0A8J2VAZ6_9FLAO</name>
<evidence type="ECO:0000259" key="8">
    <source>
        <dbReference type="Pfam" id="PF00082"/>
    </source>
</evidence>
<dbReference type="Gene3D" id="2.60.120.380">
    <property type="match status" value="1"/>
</dbReference>
<dbReference type="SUPFAM" id="SSF49785">
    <property type="entry name" value="Galactose-binding domain-like"/>
    <property type="match status" value="1"/>
</dbReference>
<dbReference type="InterPro" id="IPR008979">
    <property type="entry name" value="Galactose-bd-like_sf"/>
</dbReference>
<dbReference type="AlphaFoldDB" id="A0A8J2VAZ6"/>
<evidence type="ECO:0000256" key="2">
    <source>
        <dbReference type="ARBA" id="ARBA00022670"/>
    </source>
</evidence>
<dbReference type="InterPro" id="IPR034058">
    <property type="entry name" value="TagA/B/C/D_pept_dom"/>
</dbReference>
<accession>A0A8J2VAZ6</accession>
<dbReference type="Proteomes" id="UP000652231">
    <property type="component" value="Unassembled WGS sequence"/>
</dbReference>
<comment type="similarity">
    <text evidence="1 6">Belongs to the peptidase S8 family.</text>
</comment>
<dbReference type="Pfam" id="PF18962">
    <property type="entry name" value="Por_Secre_tail"/>
    <property type="match status" value="1"/>
</dbReference>
<keyword evidence="3 7" id="KW-0732">Signal</keyword>
<evidence type="ECO:0000313" key="10">
    <source>
        <dbReference type="EMBL" id="GGD97124.1"/>
    </source>
</evidence>
<dbReference type="InterPro" id="IPR015500">
    <property type="entry name" value="Peptidase_S8_subtilisin-rel"/>
</dbReference>
<keyword evidence="2 6" id="KW-0645">Protease</keyword>
<dbReference type="InterPro" id="IPR023828">
    <property type="entry name" value="Peptidase_S8_Ser-AS"/>
</dbReference>
<dbReference type="PROSITE" id="PS00138">
    <property type="entry name" value="SUBTILASE_SER"/>
    <property type="match status" value="1"/>
</dbReference>
<evidence type="ECO:0000256" key="1">
    <source>
        <dbReference type="ARBA" id="ARBA00011073"/>
    </source>
</evidence>
<feature type="active site" description="Charge relay system" evidence="6">
    <location>
        <position position="130"/>
    </location>
</feature>
<dbReference type="SUPFAM" id="SSF52743">
    <property type="entry name" value="Subtilisin-like"/>
    <property type="match status" value="1"/>
</dbReference>